<dbReference type="OrthoDB" id="9815856at2"/>
<protein>
    <submittedName>
        <fullName evidence="2">Uroporphyrinogen-III synthase</fullName>
    </submittedName>
</protein>
<feature type="domain" description="Tetrapyrrole biosynthesis uroporphyrinogen III synthase" evidence="1">
    <location>
        <begin position="26"/>
        <end position="246"/>
    </location>
</feature>
<dbReference type="PANTHER" id="PTHR40082">
    <property type="entry name" value="BLR5956 PROTEIN"/>
    <property type="match status" value="1"/>
</dbReference>
<reference evidence="3" key="1">
    <citation type="submission" date="2016-10" db="EMBL/GenBank/DDBJ databases">
        <authorList>
            <person name="Varghese N."/>
            <person name="Submissions S."/>
        </authorList>
    </citation>
    <scope>NUCLEOTIDE SEQUENCE [LARGE SCALE GENOMIC DNA]</scope>
    <source>
        <strain evidence="3">CGMCC 1.11101</strain>
    </source>
</reference>
<accession>A0A1I4YTA4</accession>
<name>A0A1I4YTA4_9MICO</name>
<dbReference type="SUPFAM" id="SSF69618">
    <property type="entry name" value="HemD-like"/>
    <property type="match status" value="1"/>
</dbReference>
<dbReference type="Pfam" id="PF02602">
    <property type="entry name" value="HEM4"/>
    <property type="match status" value="1"/>
</dbReference>
<dbReference type="InterPro" id="IPR003754">
    <property type="entry name" value="4pyrrol_synth_uPrphyn_synth"/>
</dbReference>
<dbReference type="AlphaFoldDB" id="A0A1I4YTA4"/>
<evidence type="ECO:0000313" key="2">
    <source>
        <dbReference type="EMBL" id="SFN41003.1"/>
    </source>
</evidence>
<dbReference type="CDD" id="cd06578">
    <property type="entry name" value="HemD"/>
    <property type="match status" value="1"/>
</dbReference>
<dbReference type="InterPro" id="IPR036108">
    <property type="entry name" value="4pyrrol_syn_uPrphyn_synt_sf"/>
</dbReference>
<gene>
    <name evidence="2" type="ORF">SAMN05216219_0487</name>
</gene>
<evidence type="ECO:0000259" key="1">
    <source>
        <dbReference type="Pfam" id="PF02602"/>
    </source>
</evidence>
<dbReference type="Gene3D" id="3.40.50.10090">
    <property type="match status" value="2"/>
</dbReference>
<proteinExistence type="predicted"/>
<dbReference type="EMBL" id="FOVM01000001">
    <property type="protein sequence ID" value="SFN41003.1"/>
    <property type="molecule type" value="Genomic_DNA"/>
</dbReference>
<keyword evidence="3" id="KW-1185">Reference proteome</keyword>
<dbReference type="RefSeq" id="WP_090708461.1">
    <property type="nucleotide sequence ID" value="NZ_FOVM01000001.1"/>
</dbReference>
<dbReference type="Proteomes" id="UP000198867">
    <property type="component" value="Unassembled WGS sequence"/>
</dbReference>
<sequence>MSTPASSKPLKGWRILVPRGGPWGDSVAADLRARGATPVVAPMINFAPTDDPERLTTALGALADGAFDWLTVTSATTVDVMYSQGVRIPERTRVAAVGETTAAALQAVGYRVDLVPAKDNSARGMVSELTRLEPQPKRFLTLRSEIAKPLLTEGLISAGHDVESVVAYRTIGEPVSEKVIEDVRSGRINGILVTSGSVAQQVVEQFGELPESTLVAAIGPRTAQDAADFGLAVHVVSRHQTVAALLDTMVALVEAGDAPRAVNVAVDSAVDD</sequence>
<dbReference type="STRING" id="995034.SAMN05216219_0487"/>
<evidence type="ECO:0000313" key="3">
    <source>
        <dbReference type="Proteomes" id="UP000198867"/>
    </source>
</evidence>
<dbReference type="PANTHER" id="PTHR40082:SF1">
    <property type="entry name" value="BLR5956 PROTEIN"/>
    <property type="match status" value="1"/>
</dbReference>
<organism evidence="2 3">
    <name type="scientific">Mycetocola miduiensis</name>
    <dbReference type="NCBI Taxonomy" id="995034"/>
    <lineage>
        <taxon>Bacteria</taxon>
        <taxon>Bacillati</taxon>
        <taxon>Actinomycetota</taxon>
        <taxon>Actinomycetes</taxon>
        <taxon>Micrococcales</taxon>
        <taxon>Microbacteriaceae</taxon>
        <taxon>Mycetocola</taxon>
    </lineage>
</organism>
<dbReference type="InterPro" id="IPR039793">
    <property type="entry name" value="UROS/Hem4"/>
</dbReference>
<dbReference type="GO" id="GO:0004852">
    <property type="term" value="F:uroporphyrinogen-III synthase activity"/>
    <property type="evidence" value="ECO:0007669"/>
    <property type="project" value="InterPro"/>
</dbReference>
<dbReference type="GO" id="GO:0006780">
    <property type="term" value="P:uroporphyrinogen III biosynthetic process"/>
    <property type="evidence" value="ECO:0007669"/>
    <property type="project" value="InterPro"/>
</dbReference>